<dbReference type="Proteomes" id="UP000247569">
    <property type="component" value="Unassembled WGS sequence"/>
</dbReference>
<evidence type="ECO:0000313" key="2">
    <source>
        <dbReference type="Proteomes" id="UP000247569"/>
    </source>
</evidence>
<evidence type="ECO:0000313" key="1">
    <source>
        <dbReference type="EMBL" id="PXX66411.1"/>
    </source>
</evidence>
<protein>
    <submittedName>
        <fullName evidence="1">Uncharacterized protein</fullName>
    </submittedName>
</protein>
<keyword evidence="2" id="KW-1185">Reference proteome</keyword>
<comment type="caution">
    <text evidence="1">The sequence shown here is derived from an EMBL/GenBank/DDBJ whole genome shotgun (WGS) entry which is preliminary data.</text>
</comment>
<dbReference type="AlphaFoldDB" id="A0A318K3K9"/>
<gene>
    <name evidence="1" type="ORF">DFR70_103159</name>
</gene>
<dbReference type="RefSeq" id="WP_040732002.1">
    <property type="nucleotide sequence ID" value="NZ_QJKF01000003.1"/>
</dbReference>
<proteinExistence type="predicted"/>
<dbReference type="EMBL" id="QJKF01000003">
    <property type="protein sequence ID" value="PXX66411.1"/>
    <property type="molecule type" value="Genomic_DNA"/>
</dbReference>
<name>A0A318K3K9_9NOCA</name>
<sequence>MTSVQIDRRVSTLETRVTDVEELYGECQLELTRRVTGLEIWAGRTTAQGNGIGRSLSLIMERLGIPPTEIAEVAMPTEAEIDAALEAGC</sequence>
<dbReference type="OrthoDB" id="4569727at2"/>
<reference evidence="1 2" key="1">
    <citation type="submission" date="2018-05" db="EMBL/GenBank/DDBJ databases">
        <title>Genomic Encyclopedia of Type Strains, Phase IV (KMG-IV): sequencing the most valuable type-strain genomes for metagenomic binning, comparative biology and taxonomic classification.</title>
        <authorList>
            <person name="Goeker M."/>
        </authorList>
    </citation>
    <scope>NUCLEOTIDE SEQUENCE [LARGE SCALE GENOMIC DNA]</scope>
    <source>
        <strain evidence="1 2">DSM 44704</strain>
    </source>
</reference>
<accession>A0A318K3K9</accession>
<organism evidence="1 2">
    <name type="scientific">Nocardia tenerifensis</name>
    <dbReference type="NCBI Taxonomy" id="228006"/>
    <lineage>
        <taxon>Bacteria</taxon>
        <taxon>Bacillati</taxon>
        <taxon>Actinomycetota</taxon>
        <taxon>Actinomycetes</taxon>
        <taxon>Mycobacteriales</taxon>
        <taxon>Nocardiaceae</taxon>
        <taxon>Nocardia</taxon>
    </lineage>
</organism>